<proteinExistence type="predicted"/>
<reference evidence="1" key="1">
    <citation type="submission" date="2013-04" db="EMBL/GenBank/DDBJ databases">
        <authorList>
            <person name="Harkins D.M."/>
            <person name="Durkin A.S."/>
            <person name="Selengut J.D."/>
            <person name="Sanka R."/>
            <person name="DePew J."/>
            <person name="Purushe J."/>
            <person name="Ahmed A."/>
            <person name="van der Linden H."/>
            <person name="Goris M.G.A."/>
            <person name="Hartskeerl R.A."/>
            <person name="Vinetz J.M."/>
            <person name="Sutton G.G."/>
            <person name="Nelson W.C."/>
            <person name="Fouts D.E."/>
        </authorList>
    </citation>
    <scope>NUCLEOTIDE SEQUENCE [LARGE SCALE GENOMIC DNA]</scope>
    <source>
        <strain evidence="1">BUT 6</strain>
    </source>
</reference>
<accession>S3V3H6</accession>
<organism evidence="1 2">
    <name type="scientific">Leptospira fainei serovar Hurstbridge str. BUT 6</name>
    <dbReference type="NCBI Taxonomy" id="1193011"/>
    <lineage>
        <taxon>Bacteria</taxon>
        <taxon>Pseudomonadati</taxon>
        <taxon>Spirochaetota</taxon>
        <taxon>Spirochaetia</taxon>
        <taxon>Leptospirales</taxon>
        <taxon>Leptospiraceae</taxon>
        <taxon>Leptospira</taxon>
    </lineage>
</organism>
<dbReference type="STRING" id="1193011.LEP1GSC058_0107"/>
<evidence type="ECO:0000313" key="1">
    <source>
        <dbReference type="EMBL" id="EPG75194.1"/>
    </source>
</evidence>
<keyword evidence="2" id="KW-1185">Reference proteome</keyword>
<evidence type="ECO:0000313" key="2">
    <source>
        <dbReference type="Proteomes" id="UP000014540"/>
    </source>
</evidence>
<sequence>MPLFSCNRISMNVFLLFVFLCLICIDCRANVRTSFDELPPENEFKKGIPDGQTWNGSYAVVASEIWGDKLKKILSDPNNFSRPDFDRDHIQEGFSELERFGKRAFLITIRPKFGGREVTELGETGVRLGECDAIDKLEIPYTYVVFPESLFQTLERFPKNPSESYAMLVKPRKKARPYYEEETRRIIATFQKGCIVPGENKLDIQILGYELLLFRFIFRYDQ</sequence>
<name>S3V3H6_9LEPT</name>
<dbReference type="OrthoDB" id="324993at2"/>
<gene>
    <name evidence="1" type="ORF">LEP1GSC058_0107</name>
</gene>
<comment type="caution">
    <text evidence="1">The sequence shown here is derived from an EMBL/GenBank/DDBJ whole genome shotgun (WGS) entry which is preliminary data.</text>
</comment>
<dbReference type="EMBL" id="AKWZ02000004">
    <property type="protein sequence ID" value="EPG75194.1"/>
    <property type="molecule type" value="Genomic_DNA"/>
</dbReference>
<dbReference type="AlphaFoldDB" id="S3V3H6"/>
<dbReference type="Proteomes" id="UP000014540">
    <property type="component" value="Unassembled WGS sequence"/>
</dbReference>
<protein>
    <submittedName>
        <fullName evidence="1">Uncharacterized protein</fullName>
    </submittedName>
</protein>